<organism evidence="2 3">
    <name type="scientific">Austwickia chelonae NBRC 105200</name>
    <dbReference type="NCBI Taxonomy" id="1184607"/>
    <lineage>
        <taxon>Bacteria</taxon>
        <taxon>Bacillati</taxon>
        <taxon>Actinomycetota</taxon>
        <taxon>Actinomycetes</taxon>
        <taxon>Micrococcales</taxon>
        <taxon>Dermatophilaceae</taxon>
        <taxon>Austwickia</taxon>
    </lineage>
</organism>
<feature type="transmembrane region" description="Helical" evidence="1">
    <location>
        <begin position="244"/>
        <end position="263"/>
    </location>
</feature>
<comment type="caution">
    <text evidence="2">The sequence shown here is derived from an EMBL/GenBank/DDBJ whole genome shotgun (WGS) entry which is preliminary data.</text>
</comment>
<dbReference type="Proteomes" id="UP000008495">
    <property type="component" value="Unassembled WGS sequence"/>
</dbReference>
<keyword evidence="1" id="KW-1133">Transmembrane helix</keyword>
<dbReference type="PANTHER" id="PTHR36833:SF1">
    <property type="entry name" value="INTEGRAL MEMBRANE TRANSPORT PROTEIN"/>
    <property type="match status" value="1"/>
</dbReference>
<evidence type="ECO:0000313" key="3">
    <source>
        <dbReference type="Proteomes" id="UP000008495"/>
    </source>
</evidence>
<dbReference type="Pfam" id="PF06182">
    <property type="entry name" value="ABC2_membrane_6"/>
    <property type="match status" value="1"/>
</dbReference>
<proteinExistence type="predicted"/>
<evidence type="ECO:0000256" key="1">
    <source>
        <dbReference type="SAM" id="Phobius"/>
    </source>
</evidence>
<name>K6UL44_9MICO</name>
<feature type="transmembrane region" description="Helical" evidence="1">
    <location>
        <begin position="120"/>
        <end position="138"/>
    </location>
</feature>
<keyword evidence="1" id="KW-0812">Transmembrane</keyword>
<dbReference type="AlphaFoldDB" id="K6UL44"/>
<feature type="transmembrane region" description="Helical" evidence="1">
    <location>
        <begin position="150"/>
        <end position="179"/>
    </location>
</feature>
<protein>
    <recommendedName>
        <fullName evidence="4">ABC transporter permease protein</fullName>
    </recommendedName>
</protein>
<dbReference type="eggNOG" id="COG3694">
    <property type="taxonomic scope" value="Bacteria"/>
</dbReference>
<gene>
    <name evidence="2" type="ORF">AUCHE_03_01380</name>
</gene>
<evidence type="ECO:0008006" key="4">
    <source>
        <dbReference type="Google" id="ProtNLM"/>
    </source>
</evidence>
<reference evidence="2 3" key="1">
    <citation type="submission" date="2012-08" db="EMBL/GenBank/DDBJ databases">
        <title>Whole genome shotgun sequence of Austwickia chelonae NBRC 105200.</title>
        <authorList>
            <person name="Yoshida I."/>
            <person name="Hosoyama A."/>
            <person name="Tsuchikane K."/>
            <person name="Katsumata H."/>
            <person name="Ando Y."/>
            <person name="Ohji S."/>
            <person name="Hamada M."/>
            <person name="Tamura T."/>
            <person name="Yamazoe A."/>
            <person name="Yamazaki S."/>
            <person name="Fujita N."/>
        </authorList>
    </citation>
    <scope>NUCLEOTIDE SEQUENCE [LARGE SCALE GENOMIC DNA]</scope>
    <source>
        <strain evidence="2 3">NBRC 105200</strain>
    </source>
</reference>
<sequence>MGEQDVPKQRGPYATILASRLRSQQVYGVSFTLDVAASMLFGLIEFVEVWIVFHNVRSLGGLSFEQVCLLFGMSHGAYSVSQVLVGHVDSLPLFLREGTLDAFYLRPLSILGQLMTSEIALRRLGWVTVGVGALGYGLSANPIDWSPATVLLLVLCLVSGIAIFCGIFVAAAACQFFLIDGAELTSAFTYGGRYASQQPTSIFPPYLVGIFVLAVPVAFTGYVPALALLGLDAPEQLPWLLPELAWASPLVAAWVWLVVAGLWRLGVRHYQGGGG</sequence>
<dbReference type="STRING" id="100225.SAMN05421595_2057"/>
<accession>K6UL44</accession>
<evidence type="ECO:0000313" key="2">
    <source>
        <dbReference type="EMBL" id="GAB76921.1"/>
    </source>
</evidence>
<dbReference type="EMBL" id="BAGZ01000003">
    <property type="protein sequence ID" value="GAB76921.1"/>
    <property type="molecule type" value="Genomic_DNA"/>
</dbReference>
<dbReference type="RefSeq" id="WP_006501672.1">
    <property type="nucleotide sequence ID" value="NZ_BAGZ01000003.1"/>
</dbReference>
<keyword evidence="3" id="KW-1185">Reference proteome</keyword>
<dbReference type="PANTHER" id="PTHR36833">
    <property type="entry name" value="SLR0610 PROTEIN-RELATED"/>
    <property type="match status" value="1"/>
</dbReference>
<keyword evidence="1" id="KW-0472">Membrane</keyword>
<feature type="transmembrane region" description="Helical" evidence="1">
    <location>
        <begin position="200"/>
        <end position="224"/>
    </location>
</feature>
<dbReference type="InterPro" id="IPR010390">
    <property type="entry name" value="ABC-2_transporter-like"/>
</dbReference>